<dbReference type="Gene3D" id="2.160.20.10">
    <property type="entry name" value="Single-stranded right-handed beta-helix, Pectin lyase-like"/>
    <property type="match status" value="1"/>
</dbReference>
<dbReference type="EMBL" id="FPHE01000021">
    <property type="protein sequence ID" value="SFV51543.1"/>
    <property type="molecule type" value="Genomic_DNA"/>
</dbReference>
<reference evidence="1" key="1">
    <citation type="submission" date="2016-10" db="EMBL/GenBank/DDBJ databases">
        <authorList>
            <person name="de Groot N.N."/>
        </authorList>
    </citation>
    <scope>NUCLEOTIDE SEQUENCE</scope>
</reference>
<evidence type="ECO:0000313" key="1">
    <source>
        <dbReference type="EMBL" id="SFV51543.1"/>
    </source>
</evidence>
<dbReference type="SUPFAM" id="SSF51126">
    <property type="entry name" value="Pectin lyase-like"/>
    <property type="match status" value="1"/>
</dbReference>
<accession>A0A1W1BDH8</accession>
<organism evidence="1">
    <name type="scientific">hydrothermal vent metagenome</name>
    <dbReference type="NCBI Taxonomy" id="652676"/>
    <lineage>
        <taxon>unclassified sequences</taxon>
        <taxon>metagenomes</taxon>
        <taxon>ecological metagenomes</taxon>
    </lineage>
</organism>
<dbReference type="InterPro" id="IPR012334">
    <property type="entry name" value="Pectin_lyas_fold"/>
</dbReference>
<proteinExistence type="predicted"/>
<dbReference type="AlphaFoldDB" id="A0A1W1BDH8"/>
<name>A0A1W1BDH8_9ZZZZ</name>
<protein>
    <submittedName>
        <fullName evidence="1">Uncharacterized protein</fullName>
    </submittedName>
</protein>
<dbReference type="InterPro" id="IPR011050">
    <property type="entry name" value="Pectin_lyase_fold/virulence"/>
</dbReference>
<sequence>MKIFLTTLILTTFTIAQDAHLILNCRAWENSSRGFDYNDNKVAITLFRNIAWRNGGVAYKFGMTNHNLIQNIAIESKRNYISSNVYQEDNSWNREKYRVANDIISFDDSSISASRDANGTIKRDGFLELKKDTLFFRENINKKYNRLIELIKTNY</sequence>
<gene>
    <name evidence="1" type="ORF">MNB_SV-12-783</name>
</gene>